<dbReference type="InterPro" id="IPR039749">
    <property type="entry name" value="NUB1"/>
</dbReference>
<evidence type="ECO:0000259" key="3">
    <source>
        <dbReference type="PROSITE" id="PS50030"/>
    </source>
</evidence>
<dbReference type="InterPro" id="IPR041207">
    <property type="entry name" value="NUB1_ubiquitin-like_dom"/>
</dbReference>
<dbReference type="InterPro" id="IPR029071">
    <property type="entry name" value="Ubiquitin-like_domsf"/>
</dbReference>
<dbReference type="Pfam" id="PF00627">
    <property type="entry name" value="UBA"/>
    <property type="match status" value="2"/>
</dbReference>
<gene>
    <name evidence="5" type="ORF">DPMN_050867</name>
</gene>
<feature type="compositionally biased region" description="Low complexity" evidence="2">
    <location>
        <begin position="540"/>
        <end position="554"/>
    </location>
</feature>
<dbReference type="GO" id="GO:2000058">
    <property type="term" value="P:regulation of ubiquitin-dependent protein catabolic process"/>
    <property type="evidence" value="ECO:0007669"/>
    <property type="project" value="TreeGrafter"/>
</dbReference>
<dbReference type="PANTHER" id="PTHR12948:SF3">
    <property type="entry name" value="NEDD8 ULTIMATE BUSTER 1"/>
    <property type="match status" value="1"/>
</dbReference>
<dbReference type="Gene3D" id="1.10.8.10">
    <property type="entry name" value="DNA helicase RuvA subunit, C-terminal domain"/>
    <property type="match status" value="3"/>
</dbReference>
<dbReference type="SUPFAM" id="SSF46934">
    <property type="entry name" value="UBA-like"/>
    <property type="match status" value="3"/>
</dbReference>
<proteinExistence type="predicted"/>
<feature type="domain" description="UBA" evidence="3">
    <location>
        <begin position="490"/>
        <end position="530"/>
    </location>
</feature>
<dbReference type="CDD" id="cd14291">
    <property type="entry name" value="UBA1_NUB1_like"/>
    <property type="match status" value="1"/>
</dbReference>
<dbReference type="AlphaFoldDB" id="A0A9D4HPQ0"/>
<evidence type="ECO:0000256" key="2">
    <source>
        <dbReference type="SAM" id="MobiDB-lite"/>
    </source>
</evidence>
<feature type="domain" description="UBA" evidence="3">
    <location>
        <begin position="434"/>
        <end position="474"/>
    </location>
</feature>
<evidence type="ECO:0000313" key="6">
    <source>
        <dbReference type="Proteomes" id="UP000828390"/>
    </source>
</evidence>
<dbReference type="InterPro" id="IPR058666">
    <property type="entry name" value="SASH1/NUB1_homeodomain"/>
</dbReference>
<evidence type="ECO:0000256" key="1">
    <source>
        <dbReference type="SAM" id="Coils"/>
    </source>
</evidence>
<name>A0A9D4HPQ0_DREPO</name>
<keyword evidence="1" id="KW-0175">Coiled coil</keyword>
<dbReference type="InterPro" id="IPR009060">
    <property type="entry name" value="UBA-like_sf"/>
</dbReference>
<evidence type="ECO:0008006" key="7">
    <source>
        <dbReference type="Google" id="ProtNLM"/>
    </source>
</evidence>
<dbReference type="InterPro" id="IPR033864">
    <property type="entry name" value="UBA2_scUBP14-like"/>
</dbReference>
<dbReference type="SMART" id="SM00165">
    <property type="entry name" value="UBA"/>
    <property type="match status" value="3"/>
</dbReference>
<sequence>MATDEFLKKQLGHILNVDKVKLWELPYTETNGKAGTVPLEMIANYANQLNVPEEKVTILLEELRAHAVQKLAERVKFRQSGLATLKVKLSGQLAKRSPQTVHSMEIALSSKGSQLREMVAELVGHPGDQMKLISSGVVIKDQVPLHEHGVKNGSTILVLCLTVSQAEAQADEQLKHDLQDFRHAAELLSARAEKEYDEMDIQIADQTGKPIKLPAGEKKALTLAMALHEKGRQALKKKNITLALPLLLEADKEFRQCSSDIINSVDNYAILCLDIVWCYLCLKHMDDLPDAEERLRSSENFFNKSYGSSMERLMAVKGSTGEEQALFMKLHLLQGIVAFHQQRLEESARLLSRAEAELARLHIDEDKINTMMCLGYSEVESRLGLRSCDGNVANAVQHVMKRREEKAENARKRHKERKRNQIAKHLGKTANGQIVNVKTYETLIRMGYPKGAASEALRQANNDLNLALEVLQSHPEFLNLPDPEPRKKVNITDDMIAQVTCMGFEVEMARRALQKHDGDVSRAVEDLVNTGGVLPPPLPLEEQPGPSTESSPTTPEDEADADQSRKDKEAINRLVSDLPEDEEDYLDITLDEEREFLREYQGLGVPAPPSGNQTERFHPGQEAGILLRVPGPRSVTHTLRDIILDEEQEFLREDLVQ</sequence>
<dbReference type="InterPro" id="IPR000626">
    <property type="entry name" value="Ubiquitin-like_dom"/>
</dbReference>
<dbReference type="PROSITE" id="PS50030">
    <property type="entry name" value="UBA"/>
    <property type="match status" value="3"/>
</dbReference>
<dbReference type="CDD" id="cd17062">
    <property type="entry name" value="Ubl_NUB1"/>
    <property type="match status" value="1"/>
</dbReference>
<dbReference type="SUPFAM" id="SSF54236">
    <property type="entry name" value="Ubiquitin-like"/>
    <property type="match status" value="1"/>
</dbReference>
<dbReference type="Pfam" id="PF26285">
    <property type="entry name" value="SASH1_Homeodomain"/>
    <property type="match status" value="1"/>
</dbReference>
<dbReference type="EMBL" id="JAIWYP010000012">
    <property type="protein sequence ID" value="KAH3725038.1"/>
    <property type="molecule type" value="Genomic_DNA"/>
</dbReference>
<feature type="region of interest" description="Disordered" evidence="2">
    <location>
        <begin position="529"/>
        <end position="568"/>
    </location>
</feature>
<comment type="caution">
    <text evidence="5">The sequence shown here is derived from an EMBL/GenBank/DDBJ whole genome shotgun (WGS) entry which is preliminary data.</text>
</comment>
<protein>
    <recommendedName>
        <fullName evidence="7">NEDD8 ultimate buster 1</fullName>
    </recommendedName>
</protein>
<dbReference type="SMART" id="SM00213">
    <property type="entry name" value="UBQ"/>
    <property type="match status" value="1"/>
</dbReference>
<keyword evidence="6" id="KW-1185">Reference proteome</keyword>
<dbReference type="PANTHER" id="PTHR12948">
    <property type="entry name" value="NEDD8 ULTIMATE BUSTER-1 BS4 PROTEIN"/>
    <property type="match status" value="1"/>
</dbReference>
<feature type="domain" description="Ubiquitin-like" evidence="4">
    <location>
        <begin position="83"/>
        <end position="159"/>
    </location>
</feature>
<dbReference type="CDD" id="cd14298">
    <property type="entry name" value="UBA2_scUBP14_like"/>
    <property type="match status" value="1"/>
</dbReference>
<dbReference type="InterPro" id="IPR015940">
    <property type="entry name" value="UBA"/>
</dbReference>
<feature type="coiled-coil region" evidence="1">
    <location>
        <begin position="337"/>
        <end position="364"/>
    </location>
</feature>
<evidence type="ECO:0000259" key="4">
    <source>
        <dbReference type="PROSITE" id="PS50053"/>
    </source>
</evidence>
<feature type="coiled-coil region" evidence="1">
    <location>
        <begin position="393"/>
        <end position="424"/>
    </location>
</feature>
<evidence type="ECO:0000313" key="5">
    <source>
        <dbReference type="EMBL" id="KAH3725038.1"/>
    </source>
</evidence>
<dbReference type="Gene3D" id="3.10.20.90">
    <property type="entry name" value="Phosphatidylinositol 3-kinase Catalytic Subunit, Chain A, domain 1"/>
    <property type="match status" value="1"/>
</dbReference>
<dbReference type="Pfam" id="PF18037">
    <property type="entry name" value="Ubiquitin_5"/>
    <property type="match status" value="1"/>
</dbReference>
<dbReference type="PROSITE" id="PS50053">
    <property type="entry name" value="UBIQUITIN_2"/>
    <property type="match status" value="1"/>
</dbReference>
<accession>A0A9D4HPQ0</accession>
<organism evidence="5 6">
    <name type="scientific">Dreissena polymorpha</name>
    <name type="common">Zebra mussel</name>
    <name type="synonym">Mytilus polymorpha</name>
    <dbReference type="NCBI Taxonomy" id="45954"/>
    <lineage>
        <taxon>Eukaryota</taxon>
        <taxon>Metazoa</taxon>
        <taxon>Spiralia</taxon>
        <taxon>Lophotrochozoa</taxon>
        <taxon>Mollusca</taxon>
        <taxon>Bivalvia</taxon>
        <taxon>Autobranchia</taxon>
        <taxon>Heteroconchia</taxon>
        <taxon>Euheterodonta</taxon>
        <taxon>Imparidentia</taxon>
        <taxon>Neoheterodontei</taxon>
        <taxon>Myida</taxon>
        <taxon>Dreissenoidea</taxon>
        <taxon>Dreissenidae</taxon>
        <taxon>Dreissena</taxon>
    </lineage>
</organism>
<reference evidence="5" key="2">
    <citation type="submission" date="2020-11" db="EMBL/GenBank/DDBJ databases">
        <authorList>
            <person name="McCartney M.A."/>
            <person name="Auch B."/>
            <person name="Kono T."/>
            <person name="Mallez S."/>
            <person name="Becker A."/>
            <person name="Gohl D.M."/>
            <person name="Silverstein K.A.T."/>
            <person name="Koren S."/>
            <person name="Bechman K.B."/>
            <person name="Herman A."/>
            <person name="Abrahante J.E."/>
            <person name="Garbe J."/>
        </authorList>
    </citation>
    <scope>NUCLEOTIDE SEQUENCE</scope>
    <source>
        <strain evidence="5">Duluth1</strain>
        <tissue evidence="5">Whole animal</tissue>
    </source>
</reference>
<dbReference type="Proteomes" id="UP000828390">
    <property type="component" value="Unassembled WGS sequence"/>
</dbReference>
<feature type="domain" description="UBA" evidence="3">
    <location>
        <begin position="362"/>
        <end position="402"/>
    </location>
</feature>
<reference evidence="5" key="1">
    <citation type="journal article" date="2019" name="bioRxiv">
        <title>The Genome of the Zebra Mussel, Dreissena polymorpha: A Resource for Invasive Species Research.</title>
        <authorList>
            <person name="McCartney M.A."/>
            <person name="Auch B."/>
            <person name="Kono T."/>
            <person name="Mallez S."/>
            <person name="Zhang Y."/>
            <person name="Obille A."/>
            <person name="Becker A."/>
            <person name="Abrahante J.E."/>
            <person name="Garbe J."/>
            <person name="Badalamenti J.P."/>
            <person name="Herman A."/>
            <person name="Mangelson H."/>
            <person name="Liachko I."/>
            <person name="Sullivan S."/>
            <person name="Sone E.D."/>
            <person name="Koren S."/>
            <person name="Silverstein K.A.T."/>
            <person name="Beckman K.B."/>
            <person name="Gohl D.M."/>
        </authorList>
    </citation>
    <scope>NUCLEOTIDE SEQUENCE</scope>
    <source>
        <strain evidence="5">Duluth1</strain>
        <tissue evidence="5">Whole animal</tissue>
    </source>
</reference>